<comment type="caution">
    <text evidence="5">The sequence shown here is derived from an EMBL/GenBank/DDBJ whole genome shotgun (WGS) entry which is preliminary data.</text>
</comment>
<protein>
    <submittedName>
        <fullName evidence="5">5'-nucleotidase</fullName>
    </submittedName>
</protein>
<gene>
    <name evidence="5" type="ORF">BDD21_2241</name>
</gene>
<dbReference type="PANTHER" id="PTHR11575:SF24">
    <property type="entry name" value="5'-NUCLEOTIDASE"/>
    <property type="match status" value="1"/>
</dbReference>
<dbReference type="SUPFAM" id="SSF55816">
    <property type="entry name" value="5'-nucleotidase (syn. UDP-sugar hydrolase), C-terminal domain"/>
    <property type="match status" value="1"/>
</dbReference>
<dbReference type="CDD" id="cd00845">
    <property type="entry name" value="MPP_UshA_N_like"/>
    <property type="match status" value="1"/>
</dbReference>
<dbReference type="GO" id="GO:0030288">
    <property type="term" value="C:outer membrane-bounded periplasmic space"/>
    <property type="evidence" value="ECO:0007669"/>
    <property type="project" value="TreeGrafter"/>
</dbReference>
<dbReference type="GO" id="GO:0000166">
    <property type="term" value="F:nucleotide binding"/>
    <property type="evidence" value="ECO:0007669"/>
    <property type="project" value="UniProtKB-KW"/>
</dbReference>
<keyword evidence="2" id="KW-0547">Nucleotide-binding</keyword>
<evidence type="ECO:0000313" key="6">
    <source>
        <dbReference type="Proteomes" id="UP000274556"/>
    </source>
</evidence>
<evidence type="ECO:0000259" key="3">
    <source>
        <dbReference type="Pfam" id="PF00149"/>
    </source>
</evidence>
<dbReference type="Proteomes" id="UP000274556">
    <property type="component" value="Unassembled WGS sequence"/>
</dbReference>
<dbReference type="InterPro" id="IPR029052">
    <property type="entry name" value="Metallo-depent_PP-like"/>
</dbReference>
<keyword evidence="1" id="KW-0732">Signal</keyword>
<dbReference type="AlphaFoldDB" id="A0A495V8Z1"/>
<proteinExistence type="inferred from homology"/>
<dbReference type="Pfam" id="PF00149">
    <property type="entry name" value="Metallophos"/>
    <property type="match status" value="1"/>
</dbReference>
<dbReference type="GO" id="GO:0009166">
    <property type="term" value="P:nucleotide catabolic process"/>
    <property type="evidence" value="ECO:0007669"/>
    <property type="project" value="InterPro"/>
</dbReference>
<accession>A0A495V8Z1</accession>
<keyword evidence="6" id="KW-1185">Reference proteome</keyword>
<dbReference type="EMBL" id="RBXL01000001">
    <property type="protein sequence ID" value="RKT44837.1"/>
    <property type="molecule type" value="Genomic_DNA"/>
</dbReference>
<evidence type="ECO:0000256" key="2">
    <source>
        <dbReference type="RuleBase" id="RU362119"/>
    </source>
</evidence>
<dbReference type="SUPFAM" id="SSF56300">
    <property type="entry name" value="Metallo-dependent phosphatases"/>
    <property type="match status" value="1"/>
</dbReference>
<keyword evidence="2" id="KW-0378">Hydrolase</keyword>
<feature type="domain" description="Calcineurin-like phosphoesterase" evidence="3">
    <location>
        <begin position="61"/>
        <end position="270"/>
    </location>
</feature>
<dbReference type="InterPro" id="IPR006179">
    <property type="entry name" value="5_nucleotidase/apyrase"/>
</dbReference>
<dbReference type="PRINTS" id="PR01607">
    <property type="entry name" value="APYRASEFAMLY"/>
</dbReference>
<dbReference type="PANTHER" id="PTHR11575">
    <property type="entry name" value="5'-NUCLEOTIDASE-RELATED"/>
    <property type="match status" value="1"/>
</dbReference>
<evidence type="ECO:0000256" key="1">
    <source>
        <dbReference type="ARBA" id="ARBA00022729"/>
    </source>
</evidence>
<feature type="domain" description="5'-Nucleotidase C-terminal" evidence="4">
    <location>
        <begin position="359"/>
        <end position="492"/>
    </location>
</feature>
<dbReference type="InterPro" id="IPR004843">
    <property type="entry name" value="Calcineurin-like_PHP"/>
</dbReference>
<organism evidence="5 6">
    <name type="scientific">Thiocapsa rosea</name>
    <dbReference type="NCBI Taxonomy" id="69360"/>
    <lineage>
        <taxon>Bacteria</taxon>
        <taxon>Pseudomonadati</taxon>
        <taxon>Pseudomonadota</taxon>
        <taxon>Gammaproteobacteria</taxon>
        <taxon>Chromatiales</taxon>
        <taxon>Chromatiaceae</taxon>
        <taxon>Thiocapsa</taxon>
    </lineage>
</organism>
<dbReference type="GO" id="GO:0016787">
    <property type="term" value="F:hydrolase activity"/>
    <property type="evidence" value="ECO:0007669"/>
    <property type="project" value="UniProtKB-KW"/>
</dbReference>
<dbReference type="InterPro" id="IPR008334">
    <property type="entry name" value="5'-Nucleotdase_C"/>
</dbReference>
<name>A0A495V8Z1_9GAMM</name>
<dbReference type="InterPro" id="IPR036907">
    <property type="entry name" value="5'-Nucleotdase_C_sf"/>
</dbReference>
<evidence type="ECO:0000313" key="5">
    <source>
        <dbReference type="EMBL" id="RKT44837.1"/>
    </source>
</evidence>
<comment type="similarity">
    <text evidence="2">Belongs to the 5'-nucleotidase family.</text>
</comment>
<dbReference type="Gene3D" id="3.90.780.10">
    <property type="entry name" value="5'-Nucleotidase, C-terminal domain"/>
    <property type="match status" value="1"/>
</dbReference>
<dbReference type="Gene3D" id="3.60.21.10">
    <property type="match status" value="1"/>
</dbReference>
<reference evidence="5 6" key="1">
    <citation type="submission" date="2018-10" db="EMBL/GenBank/DDBJ databases">
        <title>Genomic Encyclopedia of Archaeal and Bacterial Type Strains, Phase II (KMG-II): from individual species to whole genera.</title>
        <authorList>
            <person name="Goeker M."/>
        </authorList>
    </citation>
    <scope>NUCLEOTIDE SEQUENCE [LARGE SCALE GENOMIC DNA]</scope>
    <source>
        <strain evidence="5 6">DSM 235</strain>
    </source>
</reference>
<dbReference type="Pfam" id="PF02872">
    <property type="entry name" value="5_nucleotid_C"/>
    <property type="match status" value="1"/>
</dbReference>
<sequence>MSPHPVSLADAMTPYLPVADGTANRPSQSGWPVFLWICLVFVALPAAAFGRAACEAGDALTLLHFNDFHGQLEPYEDPRDAVERGGIARLAATVAEVRAQDPSRPVVLLFAGDLLQGTLTSSLFLGVPDVMLLGRMGVDAAVMGNHELDYGQEVFRRLSEEAAFPFLSANVASDPEPLPVLASVVIERPGAPKVAVLGLTTPELTTATHPRNIEGISVEEPVAVARRLLPALRDKTDLVVVLSHMGIADDRRLAASVPGIDLIIGGHNHDLYAQPVLVENVPIVQAGERGGWLGRMDFQCRDGYLAQTDYALIPIDTASPEDPEIAEEVRRITLDAERELGREVGFNTRELSALRELIRREEAPFGNFVADLAREITLADVALFNGGGFRASIPAGAVTLKSIYQAFPFRNELVLGELTGARLLAALERSAALNPLDNPGGFLQVSGLRYIIEDGQLAGATIGDIPIDPTRRYRVVTSDFLAAGGDGYDMLKAMTKPVMTGRLISDMVIEGFRTESPVSAAIDRRIMRR</sequence>
<evidence type="ECO:0000259" key="4">
    <source>
        <dbReference type="Pfam" id="PF02872"/>
    </source>
</evidence>